<dbReference type="EMBL" id="JAMQGM010000016">
    <property type="protein sequence ID" value="MCM2577171.1"/>
    <property type="molecule type" value="Genomic_DNA"/>
</dbReference>
<dbReference type="PANTHER" id="PTHR42941:SF1">
    <property type="entry name" value="SLL1037 PROTEIN"/>
    <property type="match status" value="1"/>
</dbReference>
<sequence>MNRTYRTRSAAALALAGALTLSACGGQQADGSAGAGADKNGCDAGTGRVTIATGNSTGVYYVVGGGIAKLINSETKLQASSAETGASVQNIQQLAKGDYDIAFSLADTAADAVTGKESFKTKQDVSSIGRIYPNYTQVVVRKDSGIKSVEDFKGKRISTGSPKSGTEVIANRMIEAAGLKDGDVKKQRLDLTKTVDGMKDGSIDGLVWSGGLPTPALTDLFNSQGKKVEFIDPTPLLPELQKISPVYEKATVPADTYGLGKDAPSIAVPNVLMVRNDMPANLACALTKLVFGKKDKLVKVHPAAEDIDAGLAAESDPIPVHPGSLRALKSLEK</sequence>
<dbReference type="SUPFAM" id="SSF53850">
    <property type="entry name" value="Periplasmic binding protein-like II"/>
    <property type="match status" value="1"/>
</dbReference>
<protein>
    <submittedName>
        <fullName evidence="2">TAXI family TRAP transporter solute-binding subunit</fullName>
    </submittedName>
</protein>
<dbReference type="Pfam" id="PF16868">
    <property type="entry name" value="NMT1_3"/>
    <property type="match status" value="1"/>
</dbReference>
<dbReference type="Proteomes" id="UP001167160">
    <property type="component" value="Unassembled WGS sequence"/>
</dbReference>
<evidence type="ECO:0000256" key="1">
    <source>
        <dbReference type="SAM" id="SignalP"/>
    </source>
</evidence>
<dbReference type="NCBIfam" id="TIGR02122">
    <property type="entry name" value="TRAP_TAXI"/>
    <property type="match status" value="1"/>
</dbReference>
<dbReference type="PANTHER" id="PTHR42941">
    <property type="entry name" value="SLL1037 PROTEIN"/>
    <property type="match status" value="1"/>
</dbReference>
<evidence type="ECO:0000313" key="3">
    <source>
        <dbReference type="Proteomes" id="UP001167160"/>
    </source>
</evidence>
<dbReference type="RefSeq" id="WP_251411535.1">
    <property type="nucleotide sequence ID" value="NZ_JAMQGM010000016.1"/>
</dbReference>
<name>A0ABT0X3Q9_9ACTN</name>
<feature type="signal peptide" evidence="1">
    <location>
        <begin position="1"/>
        <end position="23"/>
    </location>
</feature>
<accession>A0ABT0X3Q9</accession>
<reference evidence="2" key="1">
    <citation type="journal article" date="2023" name="Int. J. Syst. Evol. Microbiol.">
        <title>Streptomyces meridianus sp. nov. isolated from brackish water of the Tagus estuary in Alcochete, Portugal.</title>
        <authorList>
            <person name="Santos J.D.N."/>
            <person name="Klimek D."/>
            <person name="Calusinska M."/>
            <person name="Lobo Da Cunha A."/>
            <person name="Catita J."/>
            <person name="Goncalves H."/>
            <person name="Gonzalez I."/>
            <person name="Reyes F."/>
            <person name="Lage O.M."/>
        </authorList>
    </citation>
    <scope>NUCLEOTIDE SEQUENCE</scope>
    <source>
        <strain evidence="2">MTZ3.1</strain>
    </source>
</reference>
<keyword evidence="3" id="KW-1185">Reference proteome</keyword>
<organism evidence="2 3">
    <name type="scientific">Streptomyces meridianus</name>
    <dbReference type="NCBI Taxonomy" id="2938945"/>
    <lineage>
        <taxon>Bacteria</taxon>
        <taxon>Bacillati</taxon>
        <taxon>Actinomycetota</taxon>
        <taxon>Actinomycetes</taxon>
        <taxon>Kitasatosporales</taxon>
        <taxon>Streptomycetaceae</taxon>
        <taxon>Streptomyces</taxon>
    </lineage>
</organism>
<dbReference type="CDD" id="cd13569">
    <property type="entry name" value="PBP2_TAXI_TRAP_like_1"/>
    <property type="match status" value="1"/>
</dbReference>
<gene>
    <name evidence="2" type="ORF">M1E25_07375</name>
</gene>
<proteinExistence type="predicted"/>
<dbReference type="Gene3D" id="3.40.190.10">
    <property type="entry name" value="Periplasmic binding protein-like II"/>
    <property type="match status" value="2"/>
</dbReference>
<evidence type="ECO:0000313" key="2">
    <source>
        <dbReference type="EMBL" id="MCM2577171.1"/>
    </source>
</evidence>
<feature type="chain" id="PRO_5045287280" evidence="1">
    <location>
        <begin position="24"/>
        <end position="333"/>
    </location>
</feature>
<dbReference type="InterPro" id="IPR011852">
    <property type="entry name" value="TRAP_TAXI"/>
</dbReference>
<dbReference type="PROSITE" id="PS51257">
    <property type="entry name" value="PROKAR_LIPOPROTEIN"/>
    <property type="match status" value="1"/>
</dbReference>
<comment type="caution">
    <text evidence="2">The sequence shown here is derived from an EMBL/GenBank/DDBJ whole genome shotgun (WGS) entry which is preliminary data.</text>
</comment>
<keyword evidence="1" id="KW-0732">Signal</keyword>